<dbReference type="EMBL" id="NEVH01021934">
    <property type="protein sequence ID" value="PNF19225.1"/>
    <property type="molecule type" value="Genomic_DNA"/>
</dbReference>
<dbReference type="AlphaFoldDB" id="A0A2J7PSB3"/>
<reference evidence="1 2" key="1">
    <citation type="submission" date="2017-12" db="EMBL/GenBank/DDBJ databases">
        <title>Hemimetabolous genomes reveal molecular basis of termite eusociality.</title>
        <authorList>
            <person name="Harrison M.C."/>
            <person name="Jongepier E."/>
            <person name="Robertson H.M."/>
            <person name="Arning N."/>
            <person name="Bitard-Feildel T."/>
            <person name="Chao H."/>
            <person name="Childers C.P."/>
            <person name="Dinh H."/>
            <person name="Doddapaneni H."/>
            <person name="Dugan S."/>
            <person name="Gowin J."/>
            <person name="Greiner C."/>
            <person name="Han Y."/>
            <person name="Hu H."/>
            <person name="Hughes D.S.T."/>
            <person name="Huylmans A.-K."/>
            <person name="Kemena C."/>
            <person name="Kremer L.P.M."/>
            <person name="Lee S.L."/>
            <person name="Lopez-Ezquerra A."/>
            <person name="Mallet L."/>
            <person name="Monroy-Kuhn J.M."/>
            <person name="Moser A."/>
            <person name="Murali S.C."/>
            <person name="Muzny D.M."/>
            <person name="Otani S."/>
            <person name="Piulachs M.-D."/>
            <person name="Poelchau M."/>
            <person name="Qu J."/>
            <person name="Schaub F."/>
            <person name="Wada-Katsumata A."/>
            <person name="Worley K.C."/>
            <person name="Xie Q."/>
            <person name="Ylla G."/>
            <person name="Poulsen M."/>
            <person name="Gibbs R.A."/>
            <person name="Schal C."/>
            <person name="Richards S."/>
            <person name="Belles X."/>
            <person name="Korb J."/>
            <person name="Bornberg-Bauer E."/>
        </authorList>
    </citation>
    <scope>NUCLEOTIDE SEQUENCE [LARGE SCALE GENOMIC DNA]</scope>
    <source>
        <tissue evidence="1">Whole body</tissue>
    </source>
</reference>
<dbReference type="Proteomes" id="UP000235965">
    <property type="component" value="Unassembled WGS sequence"/>
</dbReference>
<keyword evidence="2" id="KW-1185">Reference proteome</keyword>
<proteinExistence type="predicted"/>
<organism evidence="1 2">
    <name type="scientific">Cryptotermes secundus</name>
    <dbReference type="NCBI Taxonomy" id="105785"/>
    <lineage>
        <taxon>Eukaryota</taxon>
        <taxon>Metazoa</taxon>
        <taxon>Ecdysozoa</taxon>
        <taxon>Arthropoda</taxon>
        <taxon>Hexapoda</taxon>
        <taxon>Insecta</taxon>
        <taxon>Pterygota</taxon>
        <taxon>Neoptera</taxon>
        <taxon>Polyneoptera</taxon>
        <taxon>Dictyoptera</taxon>
        <taxon>Blattodea</taxon>
        <taxon>Blattoidea</taxon>
        <taxon>Termitoidae</taxon>
        <taxon>Kalotermitidae</taxon>
        <taxon>Cryptotermitinae</taxon>
        <taxon>Cryptotermes</taxon>
    </lineage>
</organism>
<evidence type="ECO:0000313" key="2">
    <source>
        <dbReference type="Proteomes" id="UP000235965"/>
    </source>
</evidence>
<gene>
    <name evidence="1" type="ORF">B7P43_G08806</name>
</gene>
<sequence>MSYNLTTWLSQSSQYGCRQCGGKLVFRMRTCTLVRIPDDITGCKSGSVSIKKKK</sequence>
<protein>
    <submittedName>
        <fullName evidence="1">Uncharacterized protein</fullName>
    </submittedName>
</protein>
<evidence type="ECO:0000313" key="1">
    <source>
        <dbReference type="EMBL" id="PNF19225.1"/>
    </source>
</evidence>
<name>A0A2J7PSB3_9NEOP</name>
<accession>A0A2J7PSB3</accession>
<comment type="caution">
    <text evidence="1">The sequence shown here is derived from an EMBL/GenBank/DDBJ whole genome shotgun (WGS) entry which is preliminary data.</text>
</comment>
<dbReference type="InParanoid" id="A0A2J7PSB3"/>